<dbReference type="Gene3D" id="3.30.505.10">
    <property type="entry name" value="SH2 domain"/>
    <property type="match status" value="1"/>
</dbReference>
<feature type="region of interest" description="Disordered" evidence="4">
    <location>
        <begin position="1"/>
        <end position="27"/>
    </location>
</feature>
<dbReference type="Pfam" id="PF00017">
    <property type="entry name" value="SH2"/>
    <property type="match status" value="1"/>
</dbReference>
<dbReference type="SUPFAM" id="SSF55550">
    <property type="entry name" value="SH2 domain"/>
    <property type="match status" value="1"/>
</dbReference>
<dbReference type="SUPFAM" id="SSF50729">
    <property type="entry name" value="PH domain-like"/>
    <property type="match status" value="1"/>
</dbReference>
<evidence type="ECO:0000256" key="3">
    <source>
        <dbReference type="PROSITE-ProRule" id="PRU00191"/>
    </source>
</evidence>
<sequence>MASEHEIPSVVQNAEHNGNSDTDSENIPYHARENALPFTYGNIPVGFNTSELNHVGDTSNHLEILDTKLGHNISSGSQSNNIVRKTARPSISASCPLVRKTPSRKEFEDMLMERKVQAIEANKDSARELLQDETIQRDLDELHRKLNRPLLAAKEVKDRQIESIDLPDVETRSLTKYKKPDLALEEKSRSKTPTFPYVQNIGNTDRCVSPYPVAKPFNNLMIDENGATTQQTKQNIQHFDNISNTKEVDPHLVKFAKDLSEFWYKPNMSREEAVDLLRDAVPGTFIIRNSTTYQNAFGLVLRVAKPPPGVVTGPGYGNQLVRHFLLEPTTRGVCLMGCVNEPIFTSLSAFVFEHSINQMSLPCTLILPDRDHLYVSNNEELINNQKQMLAQGAACNVLYLFQGDMESLTGDDAVRKAVFEMLTEHKRPVPLEVHFKVSNQGITLTDNTRTKFFRRHYPTKNISHFCMDPNNHFWSVPASDEGLHRSVKKSIFAFIARPLTGSKDNQCHIFCDLSSAQPASAIVSFAHKVLSLDNSSCKIL</sequence>
<dbReference type="SMART" id="SM00462">
    <property type="entry name" value="PTB"/>
    <property type="match status" value="1"/>
</dbReference>
<dbReference type="Gene3D" id="2.30.29.30">
    <property type="entry name" value="Pleckstrin-homology domain (PH domain)/Phosphotyrosine-binding domain (PTB)"/>
    <property type="match status" value="1"/>
</dbReference>
<gene>
    <name evidence="6" type="primary">Dgri\GH19594</name>
    <name evidence="6" type="ORF">Dgri_GH19594</name>
</gene>
<dbReference type="InterPro" id="IPR033929">
    <property type="entry name" value="Tensin_PTB"/>
</dbReference>
<dbReference type="InterPro" id="IPR036860">
    <property type="entry name" value="SH2_dom_sf"/>
</dbReference>
<dbReference type="PhylomeDB" id="B4JI05"/>
<dbReference type="InterPro" id="IPR000980">
    <property type="entry name" value="SH2"/>
</dbReference>
<evidence type="ECO:0000259" key="5">
    <source>
        <dbReference type="PROSITE" id="PS50001"/>
    </source>
</evidence>
<dbReference type="GO" id="GO:0005925">
    <property type="term" value="C:focal adhesion"/>
    <property type="evidence" value="ECO:0007669"/>
    <property type="project" value="TreeGrafter"/>
</dbReference>
<accession>B4JI05</accession>
<dbReference type="InterPro" id="IPR011993">
    <property type="entry name" value="PH-like_dom_sf"/>
</dbReference>
<dbReference type="AlphaFoldDB" id="B4JI05"/>
<dbReference type="PANTHER" id="PTHR45734:SF10">
    <property type="entry name" value="BLISTERY, ISOFORM A"/>
    <property type="match status" value="1"/>
</dbReference>
<feature type="compositionally biased region" description="Polar residues" evidence="4">
    <location>
        <begin position="10"/>
        <end position="21"/>
    </location>
</feature>
<dbReference type="CDD" id="cd01213">
    <property type="entry name" value="PTB_tensin"/>
    <property type="match status" value="1"/>
</dbReference>
<keyword evidence="7" id="KW-1185">Reference proteome</keyword>
<dbReference type="STRING" id="7222.B4JI05"/>
<dbReference type="EMBL" id="CH916369">
    <property type="protein sequence ID" value="EDV93925.1"/>
    <property type="molecule type" value="Genomic_DNA"/>
</dbReference>
<proteinExistence type="inferred from homology"/>
<evidence type="ECO:0000256" key="4">
    <source>
        <dbReference type="SAM" id="MobiDB-lite"/>
    </source>
</evidence>
<dbReference type="InterPro" id="IPR051484">
    <property type="entry name" value="Tensin_PTEN_phosphatase"/>
</dbReference>
<dbReference type="InterPro" id="IPR013625">
    <property type="entry name" value="PTB"/>
</dbReference>
<feature type="domain" description="SH2" evidence="5">
    <location>
        <begin position="263"/>
        <end position="369"/>
    </location>
</feature>
<dbReference type="InParanoid" id="B4JI05"/>
<evidence type="ECO:0000256" key="1">
    <source>
        <dbReference type="ARBA" id="ARBA00007881"/>
    </source>
</evidence>
<dbReference type="eggNOG" id="KOG1930">
    <property type="taxonomic scope" value="Eukaryota"/>
</dbReference>
<dbReference type="SMR" id="B4JI05"/>
<dbReference type="HOGENOM" id="CLU_504594_0_0_1"/>
<dbReference type="PANTHER" id="PTHR45734">
    <property type="entry name" value="TENSIN"/>
    <property type="match status" value="1"/>
</dbReference>
<evidence type="ECO:0000313" key="6">
    <source>
        <dbReference type="EMBL" id="EDV93925.1"/>
    </source>
</evidence>
<dbReference type="SMART" id="SM00252">
    <property type="entry name" value="SH2"/>
    <property type="match status" value="1"/>
</dbReference>
<organism evidence="7">
    <name type="scientific">Drosophila grimshawi</name>
    <name type="common">Hawaiian fruit fly</name>
    <name type="synonym">Idiomyia grimshawi</name>
    <dbReference type="NCBI Taxonomy" id="7222"/>
    <lineage>
        <taxon>Eukaryota</taxon>
        <taxon>Metazoa</taxon>
        <taxon>Ecdysozoa</taxon>
        <taxon>Arthropoda</taxon>
        <taxon>Hexapoda</taxon>
        <taxon>Insecta</taxon>
        <taxon>Pterygota</taxon>
        <taxon>Neoptera</taxon>
        <taxon>Endopterygota</taxon>
        <taxon>Diptera</taxon>
        <taxon>Brachycera</taxon>
        <taxon>Muscomorpha</taxon>
        <taxon>Ephydroidea</taxon>
        <taxon>Drosophilidae</taxon>
        <taxon>Drosophila</taxon>
        <taxon>Hawaiian Drosophila</taxon>
    </lineage>
</organism>
<comment type="similarity">
    <text evidence="1">Belongs to the PTEN phosphatase protein family.</text>
</comment>
<dbReference type="OMA" id="WYKPNMS"/>
<keyword evidence="2 3" id="KW-0727">SH2 domain</keyword>
<dbReference type="OrthoDB" id="6273691at2759"/>
<evidence type="ECO:0000313" key="7">
    <source>
        <dbReference type="Proteomes" id="UP000001070"/>
    </source>
</evidence>
<dbReference type="PROSITE" id="PS50001">
    <property type="entry name" value="SH2"/>
    <property type="match status" value="1"/>
</dbReference>
<name>B4JI05_DROGR</name>
<protein>
    <submittedName>
        <fullName evidence="6">GH19594</fullName>
    </submittedName>
</protein>
<reference evidence="6 7" key="1">
    <citation type="journal article" date="2007" name="Nature">
        <title>Evolution of genes and genomes on the Drosophila phylogeny.</title>
        <authorList>
            <consortium name="Drosophila 12 Genomes Consortium"/>
            <person name="Clark A.G."/>
            <person name="Eisen M.B."/>
            <person name="Smith D.R."/>
            <person name="Bergman C.M."/>
            <person name="Oliver B."/>
            <person name="Markow T.A."/>
            <person name="Kaufman T.C."/>
            <person name="Kellis M."/>
            <person name="Gelbart W."/>
            <person name="Iyer V.N."/>
            <person name="Pollard D.A."/>
            <person name="Sackton T.B."/>
            <person name="Larracuente A.M."/>
            <person name="Singh N.D."/>
            <person name="Abad J.P."/>
            <person name="Abt D.N."/>
            <person name="Adryan B."/>
            <person name="Aguade M."/>
            <person name="Akashi H."/>
            <person name="Anderson W.W."/>
            <person name="Aquadro C.F."/>
            <person name="Ardell D.H."/>
            <person name="Arguello R."/>
            <person name="Artieri C.G."/>
            <person name="Barbash D.A."/>
            <person name="Barker D."/>
            <person name="Barsanti P."/>
            <person name="Batterham P."/>
            <person name="Batzoglou S."/>
            <person name="Begun D."/>
            <person name="Bhutkar A."/>
            <person name="Blanco E."/>
            <person name="Bosak S.A."/>
            <person name="Bradley R.K."/>
            <person name="Brand A.D."/>
            <person name="Brent M.R."/>
            <person name="Brooks A.N."/>
            <person name="Brown R.H."/>
            <person name="Butlin R.K."/>
            <person name="Caggese C."/>
            <person name="Calvi B.R."/>
            <person name="Bernardo de Carvalho A."/>
            <person name="Caspi A."/>
            <person name="Castrezana S."/>
            <person name="Celniker S.E."/>
            <person name="Chang J.L."/>
            <person name="Chapple C."/>
            <person name="Chatterji S."/>
            <person name="Chinwalla A."/>
            <person name="Civetta A."/>
            <person name="Clifton S.W."/>
            <person name="Comeron J.M."/>
            <person name="Costello J.C."/>
            <person name="Coyne J.A."/>
            <person name="Daub J."/>
            <person name="David R.G."/>
            <person name="Delcher A.L."/>
            <person name="Delehaunty K."/>
            <person name="Do C.B."/>
            <person name="Ebling H."/>
            <person name="Edwards K."/>
            <person name="Eickbush T."/>
            <person name="Evans J.D."/>
            <person name="Filipski A."/>
            <person name="Findeiss S."/>
            <person name="Freyhult E."/>
            <person name="Fulton L."/>
            <person name="Fulton R."/>
            <person name="Garcia A.C."/>
            <person name="Gardiner A."/>
            <person name="Garfield D.A."/>
            <person name="Garvin B.E."/>
            <person name="Gibson G."/>
            <person name="Gilbert D."/>
            <person name="Gnerre S."/>
            <person name="Godfrey J."/>
            <person name="Good R."/>
            <person name="Gotea V."/>
            <person name="Gravely B."/>
            <person name="Greenberg A.J."/>
            <person name="Griffiths-Jones S."/>
            <person name="Gross S."/>
            <person name="Guigo R."/>
            <person name="Gustafson E.A."/>
            <person name="Haerty W."/>
            <person name="Hahn M.W."/>
            <person name="Halligan D.L."/>
            <person name="Halpern A.L."/>
            <person name="Halter G.M."/>
            <person name="Han M.V."/>
            <person name="Heger A."/>
            <person name="Hillier L."/>
            <person name="Hinrichs A.S."/>
            <person name="Holmes I."/>
            <person name="Hoskins R.A."/>
            <person name="Hubisz M.J."/>
            <person name="Hultmark D."/>
            <person name="Huntley M.A."/>
            <person name="Jaffe D.B."/>
            <person name="Jagadeeshan S."/>
            <person name="Jeck W.R."/>
            <person name="Johnson J."/>
            <person name="Jones C.D."/>
            <person name="Jordan W.C."/>
            <person name="Karpen G.H."/>
            <person name="Kataoka E."/>
            <person name="Keightley P.D."/>
            <person name="Kheradpour P."/>
            <person name="Kirkness E.F."/>
            <person name="Koerich L.B."/>
            <person name="Kristiansen K."/>
            <person name="Kudrna D."/>
            <person name="Kulathinal R.J."/>
            <person name="Kumar S."/>
            <person name="Kwok R."/>
            <person name="Lander E."/>
            <person name="Langley C.H."/>
            <person name="Lapoint R."/>
            <person name="Lazzaro B.P."/>
            <person name="Lee S.J."/>
            <person name="Levesque L."/>
            <person name="Li R."/>
            <person name="Lin C.F."/>
            <person name="Lin M.F."/>
            <person name="Lindblad-Toh K."/>
            <person name="Llopart A."/>
            <person name="Long M."/>
            <person name="Low L."/>
            <person name="Lozovsky E."/>
            <person name="Lu J."/>
            <person name="Luo M."/>
            <person name="Machado C.A."/>
            <person name="Makalowski W."/>
            <person name="Marzo M."/>
            <person name="Matsuda M."/>
            <person name="Matzkin L."/>
            <person name="McAllister B."/>
            <person name="McBride C.S."/>
            <person name="McKernan B."/>
            <person name="McKernan K."/>
            <person name="Mendez-Lago M."/>
            <person name="Minx P."/>
            <person name="Mollenhauer M.U."/>
            <person name="Montooth K."/>
            <person name="Mount S.M."/>
            <person name="Mu X."/>
            <person name="Myers E."/>
            <person name="Negre B."/>
            <person name="Newfeld S."/>
            <person name="Nielsen R."/>
            <person name="Noor M.A."/>
            <person name="O'Grady P."/>
            <person name="Pachter L."/>
            <person name="Papaceit M."/>
            <person name="Parisi M.J."/>
            <person name="Parisi M."/>
            <person name="Parts L."/>
            <person name="Pedersen J.S."/>
            <person name="Pesole G."/>
            <person name="Phillippy A.M."/>
            <person name="Ponting C.P."/>
            <person name="Pop M."/>
            <person name="Porcelli D."/>
            <person name="Powell J.R."/>
            <person name="Prohaska S."/>
            <person name="Pruitt K."/>
            <person name="Puig M."/>
            <person name="Quesneville H."/>
            <person name="Ram K.R."/>
            <person name="Rand D."/>
            <person name="Rasmussen M.D."/>
            <person name="Reed L.K."/>
            <person name="Reenan R."/>
            <person name="Reily A."/>
            <person name="Remington K.A."/>
            <person name="Rieger T.T."/>
            <person name="Ritchie M.G."/>
            <person name="Robin C."/>
            <person name="Rogers Y.H."/>
            <person name="Rohde C."/>
            <person name="Rozas J."/>
            <person name="Rubenfield M.J."/>
            <person name="Ruiz A."/>
            <person name="Russo S."/>
            <person name="Salzberg S.L."/>
            <person name="Sanchez-Gracia A."/>
            <person name="Saranga D.J."/>
            <person name="Sato H."/>
            <person name="Schaeffer S.W."/>
            <person name="Schatz M.C."/>
            <person name="Schlenke T."/>
            <person name="Schwartz R."/>
            <person name="Segarra C."/>
            <person name="Singh R.S."/>
            <person name="Sirot L."/>
            <person name="Sirota M."/>
            <person name="Sisneros N.B."/>
            <person name="Smith C.D."/>
            <person name="Smith T.F."/>
            <person name="Spieth J."/>
            <person name="Stage D.E."/>
            <person name="Stark A."/>
            <person name="Stephan W."/>
            <person name="Strausberg R.L."/>
            <person name="Strempel S."/>
            <person name="Sturgill D."/>
            <person name="Sutton G."/>
            <person name="Sutton G.G."/>
            <person name="Tao W."/>
            <person name="Teichmann S."/>
            <person name="Tobari Y.N."/>
            <person name="Tomimura Y."/>
            <person name="Tsolas J.M."/>
            <person name="Valente V.L."/>
            <person name="Venter E."/>
            <person name="Venter J.C."/>
            <person name="Vicario S."/>
            <person name="Vieira F.G."/>
            <person name="Vilella A.J."/>
            <person name="Villasante A."/>
            <person name="Walenz B."/>
            <person name="Wang J."/>
            <person name="Wasserman M."/>
            <person name="Watts T."/>
            <person name="Wilson D."/>
            <person name="Wilson R.K."/>
            <person name="Wing R.A."/>
            <person name="Wolfner M.F."/>
            <person name="Wong A."/>
            <person name="Wong G.K."/>
            <person name="Wu C.I."/>
            <person name="Wu G."/>
            <person name="Yamamoto D."/>
            <person name="Yang H.P."/>
            <person name="Yang S.P."/>
            <person name="Yorke J.A."/>
            <person name="Yoshida K."/>
            <person name="Zdobnov E."/>
            <person name="Zhang P."/>
            <person name="Zhang Y."/>
            <person name="Zimin A.V."/>
            <person name="Baldwin J."/>
            <person name="Abdouelleil A."/>
            <person name="Abdulkadir J."/>
            <person name="Abebe A."/>
            <person name="Abera B."/>
            <person name="Abreu J."/>
            <person name="Acer S.C."/>
            <person name="Aftuck L."/>
            <person name="Alexander A."/>
            <person name="An P."/>
            <person name="Anderson E."/>
            <person name="Anderson S."/>
            <person name="Arachi H."/>
            <person name="Azer M."/>
            <person name="Bachantsang P."/>
            <person name="Barry A."/>
            <person name="Bayul T."/>
            <person name="Berlin A."/>
            <person name="Bessette D."/>
            <person name="Bloom T."/>
            <person name="Blye J."/>
            <person name="Boguslavskiy L."/>
            <person name="Bonnet C."/>
            <person name="Boukhgalter B."/>
            <person name="Bourzgui I."/>
            <person name="Brown A."/>
            <person name="Cahill P."/>
            <person name="Channer S."/>
            <person name="Cheshatsang Y."/>
            <person name="Chuda L."/>
            <person name="Citroen M."/>
            <person name="Collymore A."/>
            <person name="Cooke P."/>
            <person name="Costello M."/>
            <person name="D'Aco K."/>
            <person name="Daza R."/>
            <person name="De Haan G."/>
            <person name="DeGray S."/>
            <person name="DeMaso C."/>
            <person name="Dhargay N."/>
            <person name="Dooley K."/>
            <person name="Dooley E."/>
            <person name="Doricent M."/>
            <person name="Dorje P."/>
            <person name="Dorjee K."/>
            <person name="Dupes A."/>
            <person name="Elong R."/>
            <person name="Falk J."/>
            <person name="Farina A."/>
            <person name="Faro S."/>
            <person name="Ferguson D."/>
            <person name="Fisher S."/>
            <person name="Foley C.D."/>
            <person name="Franke A."/>
            <person name="Friedrich D."/>
            <person name="Gadbois L."/>
            <person name="Gearin G."/>
            <person name="Gearin C.R."/>
            <person name="Giannoukos G."/>
            <person name="Goode T."/>
            <person name="Graham J."/>
            <person name="Grandbois E."/>
            <person name="Grewal S."/>
            <person name="Gyaltsen K."/>
            <person name="Hafez N."/>
            <person name="Hagos B."/>
            <person name="Hall J."/>
            <person name="Henson C."/>
            <person name="Hollinger A."/>
            <person name="Honan T."/>
            <person name="Huard M.D."/>
            <person name="Hughes L."/>
            <person name="Hurhula B."/>
            <person name="Husby M.E."/>
            <person name="Kamat A."/>
            <person name="Kanga B."/>
            <person name="Kashin S."/>
            <person name="Khazanovich D."/>
            <person name="Kisner P."/>
            <person name="Lance K."/>
            <person name="Lara M."/>
            <person name="Lee W."/>
            <person name="Lennon N."/>
            <person name="Letendre F."/>
            <person name="LeVine R."/>
            <person name="Lipovsky A."/>
            <person name="Liu X."/>
            <person name="Liu J."/>
            <person name="Liu S."/>
            <person name="Lokyitsang T."/>
            <person name="Lokyitsang Y."/>
            <person name="Lubonja R."/>
            <person name="Lui A."/>
            <person name="MacDonald P."/>
            <person name="Magnisalis V."/>
            <person name="Maru K."/>
            <person name="Matthews C."/>
            <person name="McCusker W."/>
            <person name="McDonough S."/>
            <person name="Mehta T."/>
            <person name="Meldrim J."/>
            <person name="Meneus L."/>
            <person name="Mihai O."/>
            <person name="Mihalev A."/>
            <person name="Mihova T."/>
            <person name="Mittelman R."/>
            <person name="Mlenga V."/>
            <person name="Montmayeur A."/>
            <person name="Mulrain L."/>
            <person name="Navidi A."/>
            <person name="Naylor J."/>
            <person name="Negash T."/>
            <person name="Nguyen T."/>
            <person name="Nguyen N."/>
            <person name="Nicol R."/>
            <person name="Norbu C."/>
            <person name="Norbu N."/>
            <person name="Novod N."/>
            <person name="O'Neill B."/>
            <person name="Osman S."/>
            <person name="Markiewicz E."/>
            <person name="Oyono O.L."/>
            <person name="Patti C."/>
            <person name="Phunkhang P."/>
            <person name="Pierre F."/>
            <person name="Priest M."/>
            <person name="Raghuraman S."/>
            <person name="Rege F."/>
            <person name="Reyes R."/>
            <person name="Rise C."/>
            <person name="Rogov P."/>
            <person name="Ross K."/>
            <person name="Ryan E."/>
            <person name="Settipalli S."/>
            <person name="Shea T."/>
            <person name="Sherpa N."/>
            <person name="Shi L."/>
            <person name="Shih D."/>
            <person name="Sparrow T."/>
            <person name="Spaulding J."/>
            <person name="Stalker J."/>
            <person name="Stange-Thomann N."/>
            <person name="Stavropoulos S."/>
            <person name="Stone C."/>
            <person name="Strader C."/>
            <person name="Tesfaye S."/>
            <person name="Thomson T."/>
            <person name="Thoulutsang Y."/>
            <person name="Thoulutsang D."/>
            <person name="Topham K."/>
            <person name="Topping I."/>
            <person name="Tsamla T."/>
            <person name="Vassiliev H."/>
            <person name="Vo A."/>
            <person name="Wangchuk T."/>
            <person name="Wangdi T."/>
            <person name="Weiand M."/>
            <person name="Wilkinson J."/>
            <person name="Wilson A."/>
            <person name="Yadav S."/>
            <person name="Young G."/>
            <person name="Yu Q."/>
            <person name="Zembek L."/>
            <person name="Zhong D."/>
            <person name="Zimmer A."/>
            <person name="Zwirko Z."/>
            <person name="Jaffe D.B."/>
            <person name="Alvarez P."/>
            <person name="Brockman W."/>
            <person name="Butler J."/>
            <person name="Chin C."/>
            <person name="Gnerre S."/>
            <person name="Grabherr M."/>
            <person name="Kleber M."/>
            <person name="Mauceli E."/>
            <person name="MacCallum I."/>
        </authorList>
    </citation>
    <scope>NUCLEOTIDE SEQUENCE [LARGE SCALE GENOMIC DNA]</scope>
    <source>
        <strain evidence="7">Tucson 15287-2541.00</strain>
    </source>
</reference>
<dbReference type="InterPro" id="IPR006020">
    <property type="entry name" value="PTB/PI_dom"/>
</dbReference>
<dbReference type="Proteomes" id="UP000001070">
    <property type="component" value="Unassembled WGS sequence"/>
</dbReference>
<dbReference type="Pfam" id="PF08416">
    <property type="entry name" value="PTB"/>
    <property type="match status" value="1"/>
</dbReference>
<evidence type="ECO:0000256" key="2">
    <source>
        <dbReference type="ARBA" id="ARBA00022999"/>
    </source>
</evidence>